<name>A0A2H1FEI5_9ARCH</name>
<reference evidence="2" key="1">
    <citation type="submission" date="2017-03" db="EMBL/GenBank/DDBJ databases">
        <authorList>
            <person name="Herbold C."/>
        </authorList>
    </citation>
    <scope>NUCLEOTIDE SEQUENCE [LARGE SCALE GENOMIC DNA]</scope>
</reference>
<dbReference type="AlphaFoldDB" id="A0A2H1FEI5"/>
<protein>
    <submittedName>
        <fullName evidence="1">Uncharacterized protein</fullName>
    </submittedName>
</protein>
<organism evidence="1 2">
    <name type="scientific">Candidatus Nitrosotalea okcheonensis</name>
    <dbReference type="NCBI Taxonomy" id="1903276"/>
    <lineage>
        <taxon>Archaea</taxon>
        <taxon>Nitrososphaerota</taxon>
        <taxon>Nitrososphaeria</taxon>
        <taxon>Nitrosotaleales</taxon>
        <taxon>Nitrosotaleaceae</taxon>
        <taxon>Nitrosotalea</taxon>
    </lineage>
</organism>
<dbReference type="Proteomes" id="UP000230607">
    <property type="component" value="Chromosome 1"/>
</dbReference>
<proteinExistence type="predicted"/>
<evidence type="ECO:0000313" key="1">
    <source>
        <dbReference type="EMBL" id="SMH71170.1"/>
    </source>
</evidence>
<sequence>MPSYNFTTIPRWVKRTANLQSQGLISDDEFLSAVEYLVKIQAIK</sequence>
<dbReference type="EMBL" id="LT841358">
    <property type="protein sequence ID" value="SMH71170.1"/>
    <property type="molecule type" value="Genomic_DNA"/>
</dbReference>
<gene>
    <name evidence="1" type="ORF">NCS_10977</name>
</gene>
<accession>A0A2H1FEI5</accession>
<keyword evidence="2" id="KW-1185">Reference proteome</keyword>
<evidence type="ECO:0000313" key="2">
    <source>
        <dbReference type="Proteomes" id="UP000230607"/>
    </source>
</evidence>